<dbReference type="Pfam" id="PF13399">
    <property type="entry name" value="LytR_C"/>
    <property type="match status" value="1"/>
</dbReference>
<evidence type="ECO:0000313" key="7">
    <source>
        <dbReference type="Proteomes" id="UP000334990"/>
    </source>
</evidence>
<evidence type="ECO:0000256" key="1">
    <source>
        <dbReference type="ARBA" id="ARBA00006068"/>
    </source>
</evidence>
<keyword evidence="7" id="KW-1185">Reference proteome</keyword>
<dbReference type="NCBIfam" id="TIGR00350">
    <property type="entry name" value="lytR_cpsA_psr"/>
    <property type="match status" value="1"/>
</dbReference>
<comment type="similarity">
    <text evidence="1">Belongs to the LytR/CpsA/Psr (LCP) family.</text>
</comment>
<protein>
    <submittedName>
        <fullName evidence="6">LytR family transcriptional regulator</fullName>
    </submittedName>
</protein>
<dbReference type="PANTHER" id="PTHR33392">
    <property type="entry name" value="POLYISOPRENYL-TEICHOIC ACID--PEPTIDOGLYCAN TEICHOIC ACID TRANSFERASE TAGU"/>
    <property type="match status" value="1"/>
</dbReference>
<dbReference type="EMBL" id="BLAD01000067">
    <property type="protein sequence ID" value="GES03323.1"/>
    <property type="molecule type" value="Genomic_DNA"/>
</dbReference>
<keyword evidence="3" id="KW-0472">Membrane</keyword>
<feature type="domain" description="Cell envelope-related transcriptional attenuator" evidence="4">
    <location>
        <begin position="107"/>
        <end position="249"/>
    </location>
</feature>
<dbReference type="InterPro" id="IPR027381">
    <property type="entry name" value="LytR/CpsA/Psr_C"/>
</dbReference>
<feature type="domain" description="LytR/CpsA/Psr regulator C-terminal" evidence="5">
    <location>
        <begin position="364"/>
        <end position="447"/>
    </location>
</feature>
<name>A0A5M3W7Z8_9ACTN</name>
<evidence type="ECO:0000256" key="2">
    <source>
        <dbReference type="SAM" id="MobiDB-lite"/>
    </source>
</evidence>
<gene>
    <name evidence="6" type="ORF">Acor_53890</name>
</gene>
<dbReference type="RefSeq" id="WP_155339497.1">
    <property type="nucleotide sequence ID" value="NZ_BAAABN010000014.1"/>
</dbReference>
<keyword evidence="3" id="KW-0812">Transmembrane</keyword>
<evidence type="ECO:0000313" key="6">
    <source>
        <dbReference type="EMBL" id="GES03323.1"/>
    </source>
</evidence>
<dbReference type="Gene3D" id="3.30.70.2390">
    <property type="match status" value="1"/>
</dbReference>
<evidence type="ECO:0000259" key="4">
    <source>
        <dbReference type="Pfam" id="PF03816"/>
    </source>
</evidence>
<dbReference type="Pfam" id="PF03816">
    <property type="entry name" value="LytR_cpsA_psr"/>
    <property type="match status" value="1"/>
</dbReference>
<feature type="region of interest" description="Disordered" evidence="2">
    <location>
        <begin position="335"/>
        <end position="358"/>
    </location>
</feature>
<feature type="region of interest" description="Disordered" evidence="2">
    <location>
        <begin position="449"/>
        <end position="484"/>
    </location>
</feature>
<dbReference type="AlphaFoldDB" id="A0A5M3W7Z8"/>
<dbReference type="Gene3D" id="3.40.630.190">
    <property type="entry name" value="LCP protein"/>
    <property type="match status" value="1"/>
</dbReference>
<organism evidence="6 7">
    <name type="scientific">Acrocarpospora corrugata</name>
    <dbReference type="NCBI Taxonomy" id="35763"/>
    <lineage>
        <taxon>Bacteria</taxon>
        <taxon>Bacillati</taxon>
        <taxon>Actinomycetota</taxon>
        <taxon>Actinomycetes</taxon>
        <taxon>Streptosporangiales</taxon>
        <taxon>Streptosporangiaceae</taxon>
        <taxon>Acrocarpospora</taxon>
    </lineage>
</organism>
<dbReference type="OrthoDB" id="3759589at2"/>
<dbReference type="InterPro" id="IPR004474">
    <property type="entry name" value="LytR_CpsA_psr"/>
</dbReference>
<evidence type="ECO:0000259" key="5">
    <source>
        <dbReference type="Pfam" id="PF13399"/>
    </source>
</evidence>
<proteinExistence type="inferred from homology"/>
<keyword evidence="3" id="KW-1133">Transmembrane helix</keyword>
<reference evidence="6 7" key="1">
    <citation type="submission" date="2019-10" db="EMBL/GenBank/DDBJ databases">
        <title>Whole genome shotgun sequence of Acrocarpospora corrugata NBRC 13972.</title>
        <authorList>
            <person name="Ichikawa N."/>
            <person name="Kimura A."/>
            <person name="Kitahashi Y."/>
            <person name="Komaki H."/>
            <person name="Oguchi A."/>
        </authorList>
    </citation>
    <scope>NUCLEOTIDE SEQUENCE [LARGE SCALE GENOMIC DNA]</scope>
    <source>
        <strain evidence="6 7">NBRC 13972</strain>
    </source>
</reference>
<feature type="compositionally biased region" description="Low complexity" evidence="2">
    <location>
        <begin position="344"/>
        <end position="358"/>
    </location>
</feature>
<evidence type="ECO:0000256" key="3">
    <source>
        <dbReference type="SAM" id="Phobius"/>
    </source>
</evidence>
<dbReference type="InterPro" id="IPR050922">
    <property type="entry name" value="LytR/CpsA/Psr_CW_biosynth"/>
</dbReference>
<comment type="caution">
    <text evidence="6">The sequence shown here is derived from an EMBL/GenBank/DDBJ whole genome shotgun (WGS) entry which is preliminary data.</text>
</comment>
<accession>A0A5M3W7Z8</accession>
<sequence length="484" mass="50993">MEDSGVHVGGDAYGGVRVAAPRTRRVRASLRSLVITGSLSSLVLVGSGFAWAIPGYLSAQIESVDAGTAGSSSQGAMNILLVGVDKRDDLTRKEQNQLHLGRQAGERTDTMMVIHLSADHRKVTVVSLPRDSWLDVPGFGERKINSAYQFGGAKLAVRTVQQATGLRINHYVAVNVLGFIDVVEALGGVTVCTPVAIDDTKTKLQLAAGTHELNGVNALHYARTRATGRADLDRIDRQQQVISALLAKALSGDTLTNPAKLGALVNSTLRTLTVDDALAENFLGLATQLKDVSTDDVSFATVPLTNVNYRTATGESAVLWDKPSAKDLFHRINTDQPLVPPVKPSKSPTASPSPTATTIPASRIAVRVRNGTMITGLGARTKSALLAAGFLVPAAPGDTATRNYKNTIIRYAPDRLDSARTVAAAFPGAELREIPTLDAIEVILGADNHTVQKPPTPTPKPTPTAAATPTTKTATQNICKSASG</sequence>
<feature type="compositionally biased region" description="Low complexity" evidence="2">
    <location>
        <begin position="463"/>
        <end position="475"/>
    </location>
</feature>
<feature type="transmembrane region" description="Helical" evidence="3">
    <location>
        <begin position="32"/>
        <end position="53"/>
    </location>
</feature>
<dbReference type="Proteomes" id="UP000334990">
    <property type="component" value="Unassembled WGS sequence"/>
</dbReference>
<dbReference type="PANTHER" id="PTHR33392:SF6">
    <property type="entry name" value="POLYISOPRENYL-TEICHOIC ACID--PEPTIDOGLYCAN TEICHOIC ACID TRANSFERASE TAGU"/>
    <property type="match status" value="1"/>
</dbReference>